<gene>
    <name evidence="3" type="ORF">A4X09_0g2884</name>
</gene>
<evidence type="ECO:0000313" key="4">
    <source>
        <dbReference type="Proteomes" id="UP000078113"/>
    </source>
</evidence>
<dbReference type="Proteomes" id="UP000078113">
    <property type="component" value="Unassembled WGS sequence"/>
</dbReference>
<feature type="compositionally biased region" description="Low complexity" evidence="2">
    <location>
        <begin position="10"/>
        <end position="32"/>
    </location>
</feature>
<reference evidence="3" key="1">
    <citation type="submission" date="2016-04" db="EMBL/GenBank/DDBJ databases">
        <authorList>
            <person name="Nguyen H.D."/>
            <person name="Samba Siva P."/>
            <person name="Cullis J."/>
            <person name="Levesque C.A."/>
            <person name="Hambleton S."/>
        </authorList>
    </citation>
    <scope>NUCLEOTIDE SEQUENCE</scope>
    <source>
        <strain evidence="3">DAOMC 236422</strain>
    </source>
</reference>
<dbReference type="AlphaFoldDB" id="A0A8X7NBL4"/>
<evidence type="ECO:0000313" key="3">
    <source>
        <dbReference type="EMBL" id="KAE8269450.1"/>
    </source>
</evidence>
<protein>
    <submittedName>
        <fullName evidence="3">Uncharacterized protein</fullName>
    </submittedName>
</protein>
<feature type="region of interest" description="Disordered" evidence="2">
    <location>
        <begin position="1"/>
        <end position="45"/>
    </location>
</feature>
<dbReference type="PANTHER" id="PTHR31905:SF2">
    <property type="entry name" value="PROTEIN MIX23"/>
    <property type="match status" value="1"/>
</dbReference>
<comment type="similarity">
    <text evidence="1">Belongs to the MIX23 family.</text>
</comment>
<reference evidence="3" key="2">
    <citation type="journal article" date="2019" name="IMA Fungus">
        <title>Genome sequencing and comparison of five Tilletia species to identify candidate genes for the detection of regulated species infecting wheat.</title>
        <authorList>
            <person name="Nguyen H.D.T."/>
            <person name="Sultana T."/>
            <person name="Kesanakurti P."/>
            <person name="Hambleton S."/>
        </authorList>
    </citation>
    <scope>NUCLEOTIDE SEQUENCE</scope>
    <source>
        <strain evidence="3">DAOMC 236422</strain>
    </source>
</reference>
<dbReference type="GO" id="GO:0005758">
    <property type="term" value="C:mitochondrial intermembrane space"/>
    <property type="evidence" value="ECO:0007669"/>
    <property type="project" value="InterPro"/>
</dbReference>
<evidence type="ECO:0000256" key="2">
    <source>
        <dbReference type="SAM" id="MobiDB-lite"/>
    </source>
</evidence>
<feature type="region of interest" description="Disordered" evidence="2">
    <location>
        <begin position="81"/>
        <end position="114"/>
    </location>
</feature>
<sequence>MSWYSPRMTSAPSGSVTGSGSSSSGRSNEVASPAPPPETPSTVPDLHPALCRDVIHFRHFLSKYRALDDRITSLLNRTLASSRESGRNLPPSLLLPLPPSNPDSPLLLHSKNNTSPPHFADAGISTYARADLTSCATLWDQLVRVWRGREDSVQYCLDVTQANRQRSALPSTSLRAKEDEDEMARLDADRGLPSDSSSGGSRRARKTKDRDAERAPERWRDEDEETWRGKREAEEDALARQLHNELVVDQILRRRSIEVFRSRCPSFHPPDPSQAPVIPPATSSKTGTASTSSETQELLQRSWKYWNEI</sequence>
<organism evidence="3 4">
    <name type="scientific">Tilletia walkeri</name>
    <dbReference type="NCBI Taxonomy" id="117179"/>
    <lineage>
        <taxon>Eukaryota</taxon>
        <taxon>Fungi</taxon>
        <taxon>Dikarya</taxon>
        <taxon>Basidiomycota</taxon>
        <taxon>Ustilaginomycotina</taxon>
        <taxon>Exobasidiomycetes</taxon>
        <taxon>Tilletiales</taxon>
        <taxon>Tilletiaceae</taxon>
        <taxon>Tilletia</taxon>
    </lineage>
</organism>
<feature type="region of interest" description="Disordered" evidence="2">
    <location>
        <begin position="166"/>
        <end position="228"/>
    </location>
</feature>
<feature type="region of interest" description="Disordered" evidence="2">
    <location>
        <begin position="265"/>
        <end position="296"/>
    </location>
</feature>
<dbReference type="InterPro" id="IPR019171">
    <property type="entry name" value="MIX23"/>
</dbReference>
<feature type="compositionally biased region" description="Pro residues" evidence="2">
    <location>
        <begin position="267"/>
        <end position="279"/>
    </location>
</feature>
<dbReference type="EMBL" id="LWDG02000093">
    <property type="protein sequence ID" value="KAE8269450.1"/>
    <property type="molecule type" value="Genomic_DNA"/>
</dbReference>
<dbReference type="Pfam" id="PF09774">
    <property type="entry name" value="MIX23"/>
    <property type="match status" value="1"/>
</dbReference>
<feature type="compositionally biased region" description="Low complexity" evidence="2">
    <location>
        <begin position="282"/>
        <end position="295"/>
    </location>
</feature>
<accession>A0A8X7NBL4</accession>
<proteinExistence type="inferred from homology"/>
<name>A0A8X7NBL4_9BASI</name>
<feature type="compositionally biased region" description="Basic and acidic residues" evidence="2">
    <location>
        <begin position="208"/>
        <end position="228"/>
    </location>
</feature>
<comment type="caution">
    <text evidence="3">The sequence shown here is derived from an EMBL/GenBank/DDBJ whole genome shotgun (WGS) entry which is preliminary data.</text>
</comment>
<keyword evidence="4" id="KW-1185">Reference proteome</keyword>
<evidence type="ECO:0000256" key="1">
    <source>
        <dbReference type="ARBA" id="ARBA00024204"/>
    </source>
</evidence>
<dbReference type="PANTHER" id="PTHR31905">
    <property type="entry name" value="COILED-COIL DOMAIN-CONTAINING PROTEIN 58"/>
    <property type="match status" value="1"/>
</dbReference>
<feature type="compositionally biased region" description="Basic and acidic residues" evidence="2">
    <location>
        <begin position="175"/>
        <end position="192"/>
    </location>
</feature>